<proteinExistence type="predicted"/>
<dbReference type="EMBL" id="MFAG01000016">
    <property type="protein sequence ID" value="OGD72016.1"/>
    <property type="molecule type" value="Genomic_DNA"/>
</dbReference>
<evidence type="ECO:0008006" key="3">
    <source>
        <dbReference type="Google" id="ProtNLM"/>
    </source>
</evidence>
<dbReference type="AlphaFoldDB" id="A0A1F5EXJ4"/>
<dbReference type="PANTHER" id="PTHR21015">
    <property type="entry name" value="UDP-N-ACETYLGLUCOSAMINE--N-ACETYLMURAMYL-(PENTAPEPTIDE) PYROPHOSPHORYL-UNDECAPRENOL N-ACETYLGLUCOSAMINE TRANSFERASE 1"/>
    <property type="match status" value="1"/>
</dbReference>
<reference evidence="1 2" key="1">
    <citation type="journal article" date="2016" name="Nat. Commun.">
        <title>Thousands of microbial genomes shed light on interconnected biogeochemical processes in an aquifer system.</title>
        <authorList>
            <person name="Anantharaman K."/>
            <person name="Brown C.T."/>
            <person name="Hug L.A."/>
            <person name="Sharon I."/>
            <person name="Castelle C.J."/>
            <person name="Probst A.J."/>
            <person name="Thomas B.C."/>
            <person name="Singh A."/>
            <person name="Wilkins M.J."/>
            <person name="Karaoz U."/>
            <person name="Brodie E.L."/>
            <person name="Williams K.H."/>
            <person name="Hubbard S.S."/>
            <person name="Banfield J.F."/>
        </authorList>
    </citation>
    <scope>NUCLEOTIDE SEQUENCE [LARGE SCALE GENOMIC DNA]</scope>
</reference>
<dbReference type="SUPFAM" id="SSF53756">
    <property type="entry name" value="UDP-Glycosyltransferase/glycogen phosphorylase"/>
    <property type="match status" value="1"/>
</dbReference>
<gene>
    <name evidence="1" type="ORF">A2703_03765</name>
</gene>
<dbReference type="STRING" id="1817722.A2703_03765"/>
<dbReference type="Pfam" id="PF13528">
    <property type="entry name" value="Glyco_trans_1_3"/>
    <property type="match status" value="1"/>
</dbReference>
<evidence type="ECO:0000313" key="1">
    <source>
        <dbReference type="EMBL" id="OGD72016.1"/>
    </source>
</evidence>
<evidence type="ECO:0000313" key="2">
    <source>
        <dbReference type="Proteomes" id="UP000177979"/>
    </source>
</evidence>
<comment type="caution">
    <text evidence="1">The sequence shown here is derived from an EMBL/GenBank/DDBJ whole genome shotgun (WGS) entry which is preliminary data.</text>
</comment>
<dbReference type="Proteomes" id="UP000177979">
    <property type="component" value="Unassembled WGS sequence"/>
</dbReference>
<feature type="non-terminal residue" evidence="1">
    <location>
        <position position="381"/>
    </location>
</feature>
<name>A0A1F5EXJ4_9BACT</name>
<dbReference type="GO" id="GO:0016757">
    <property type="term" value="F:glycosyltransferase activity"/>
    <property type="evidence" value="ECO:0007669"/>
    <property type="project" value="TreeGrafter"/>
</dbReference>
<accession>A0A1F5EXJ4</accession>
<protein>
    <recommendedName>
        <fullName evidence="3">Glycosyl transferase family 28 C-terminal domain-containing protein</fullName>
    </recommendedName>
</protein>
<dbReference type="PANTHER" id="PTHR21015:SF22">
    <property type="entry name" value="GLYCOSYLTRANSFERASE"/>
    <property type="match status" value="1"/>
</dbReference>
<organism evidence="1 2">
    <name type="scientific">Candidatus Collierbacteria bacterium RIFCSPHIGHO2_01_FULL_50_25</name>
    <dbReference type="NCBI Taxonomy" id="1817722"/>
    <lineage>
        <taxon>Bacteria</taxon>
        <taxon>Candidatus Collieribacteriota</taxon>
    </lineage>
</organism>
<dbReference type="Gene3D" id="3.40.50.2000">
    <property type="entry name" value="Glycogen Phosphorylase B"/>
    <property type="match status" value="1"/>
</dbReference>
<sequence>MKKILFGVSGIGNGHANRETPIIEELAKENRIMIFAHDDSLTVLTDRFGDNKNVTLVPVGLTFVVGSPTGLDFGATAHLRQNQDIESFRKSFEALDKIVRDWGKADLVVTDYEPISAQYAYAYKVPLVTSDQQSKFLFGDFPVTLGGFTYEDEVKRLSMFFPKADKRIACSFFRVAPKKGADDILVVPSTIREAVRSLRKNRAGKELDILVYISSARDFVQTPEEIVEVLENQEAVFHMFVPPKEIERYKKVSPANCRIYQHGDPRFLTIMAGARGIISTAGHSLLSEAMYLGIPVYAVPVAPYEQHLNAWAISENNFGVSETKITKEKLSEFIDNLERFEKNIQEDESVLLRGNGQEEIVNYLKKNFLTDKKKILVFSPP</sequence>